<sequence length="134" mass="15040">MGVNVSASIQNEARPVHGTDTSDASWSARCTSPTEFNCGEPGCAYVLHSPVEYEHHYNSSHVHVCSACGQSLPSERVLELHISETHDPFFKVLNLRQPMYECFIEGCALKFMAENDRRQHLVVTHQYSSNCLDL</sequence>
<feature type="domain" description="C2H2-type" evidence="2">
    <location>
        <begin position="102"/>
        <end position="125"/>
    </location>
</feature>
<dbReference type="EMBL" id="KQ242035">
    <property type="protein sequence ID" value="KNC81419.1"/>
    <property type="molecule type" value="Genomic_DNA"/>
</dbReference>
<dbReference type="GeneID" id="25906764"/>
<dbReference type="eggNOG" id="KOG4173">
    <property type="taxonomic scope" value="Eukaryota"/>
</dbReference>
<feature type="region of interest" description="Disordered" evidence="1">
    <location>
        <begin position="1"/>
        <end position="24"/>
    </location>
</feature>
<organism evidence="3 4">
    <name type="scientific">Sphaeroforma arctica JP610</name>
    <dbReference type="NCBI Taxonomy" id="667725"/>
    <lineage>
        <taxon>Eukaryota</taxon>
        <taxon>Ichthyosporea</taxon>
        <taxon>Ichthyophonida</taxon>
        <taxon>Sphaeroforma</taxon>
    </lineage>
</organism>
<dbReference type="InterPro" id="IPR013087">
    <property type="entry name" value="Znf_C2H2_type"/>
</dbReference>
<dbReference type="Proteomes" id="UP000054560">
    <property type="component" value="Unassembled WGS sequence"/>
</dbReference>
<evidence type="ECO:0000313" key="4">
    <source>
        <dbReference type="Proteomes" id="UP000054560"/>
    </source>
</evidence>
<dbReference type="AlphaFoldDB" id="A0A0L0FXP2"/>
<evidence type="ECO:0000259" key="2">
    <source>
        <dbReference type="PROSITE" id="PS00028"/>
    </source>
</evidence>
<name>A0A0L0FXP2_9EUKA</name>
<dbReference type="PANTHER" id="PTHR21354:SF0">
    <property type="entry name" value="ZINC FINGER PROTEIN 511"/>
    <property type="match status" value="1"/>
</dbReference>
<evidence type="ECO:0000313" key="3">
    <source>
        <dbReference type="EMBL" id="KNC81419.1"/>
    </source>
</evidence>
<reference evidence="3 4" key="1">
    <citation type="submission" date="2011-02" db="EMBL/GenBank/DDBJ databases">
        <title>The Genome Sequence of Sphaeroforma arctica JP610.</title>
        <authorList>
            <consortium name="The Broad Institute Genome Sequencing Platform"/>
            <person name="Russ C."/>
            <person name="Cuomo C."/>
            <person name="Young S.K."/>
            <person name="Zeng Q."/>
            <person name="Gargeya S."/>
            <person name="Alvarado L."/>
            <person name="Berlin A."/>
            <person name="Chapman S.B."/>
            <person name="Chen Z."/>
            <person name="Freedman E."/>
            <person name="Gellesch M."/>
            <person name="Goldberg J."/>
            <person name="Griggs A."/>
            <person name="Gujja S."/>
            <person name="Heilman E."/>
            <person name="Heiman D."/>
            <person name="Howarth C."/>
            <person name="Mehta T."/>
            <person name="Neiman D."/>
            <person name="Pearson M."/>
            <person name="Roberts A."/>
            <person name="Saif S."/>
            <person name="Shea T."/>
            <person name="Shenoy N."/>
            <person name="Sisk P."/>
            <person name="Stolte C."/>
            <person name="Sykes S."/>
            <person name="White J."/>
            <person name="Yandava C."/>
            <person name="Burger G."/>
            <person name="Gray M.W."/>
            <person name="Holland P.W.H."/>
            <person name="King N."/>
            <person name="Lang F.B.F."/>
            <person name="Roger A.J."/>
            <person name="Ruiz-Trillo I."/>
            <person name="Haas B."/>
            <person name="Nusbaum C."/>
            <person name="Birren B."/>
        </authorList>
    </citation>
    <scope>NUCLEOTIDE SEQUENCE [LARGE SCALE GENOMIC DNA]</scope>
    <source>
        <strain evidence="3 4">JP610</strain>
    </source>
</reference>
<accession>A0A0L0FXP2</accession>
<proteinExistence type="predicted"/>
<dbReference type="PROSITE" id="PS00028">
    <property type="entry name" value="ZINC_FINGER_C2H2_1"/>
    <property type="match status" value="2"/>
</dbReference>
<dbReference type="OrthoDB" id="18440at2759"/>
<protein>
    <recommendedName>
        <fullName evidence="2">C2H2-type domain-containing protein</fullName>
    </recommendedName>
</protein>
<dbReference type="PANTHER" id="PTHR21354">
    <property type="entry name" value="ZINC FINGER PROTEIN 511"/>
    <property type="match status" value="1"/>
</dbReference>
<feature type="domain" description="C2H2-type" evidence="2">
    <location>
        <begin position="65"/>
        <end position="86"/>
    </location>
</feature>
<feature type="compositionally biased region" description="Polar residues" evidence="1">
    <location>
        <begin position="1"/>
        <end position="11"/>
    </location>
</feature>
<dbReference type="InterPro" id="IPR039258">
    <property type="entry name" value="ZNF511"/>
</dbReference>
<dbReference type="RefSeq" id="XP_014155321.1">
    <property type="nucleotide sequence ID" value="XM_014299846.1"/>
</dbReference>
<evidence type="ECO:0000256" key="1">
    <source>
        <dbReference type="SAM" id="MobiDB-lite"/>
    </source>
</evidence>
<gene>
    <name evidence="3" type="ORF">SARC_06260</name>
</gene>
<keyword evidence="4" id="KW-1185">Reference proteome</keyword>
<dbReference type="SMART" id="SM00355">
    <property type="entry name" value="ZnF_C2H2"/>
    <property type="match status" value="3"/>
</dbReference>